<comment type="caution">
    <text evidence="1">The sequence shown here is derived from an EMBL/GenBank/DDBJ whole genome shotgun (WGS) entry which is preliminary data.</text>
</comment>
<protein>
    <submittedName>
        <fullName evidence="1">Uncharacterized protein</fullName>
    </submittedName>
</protein>
<dbReference type="EMBL" id="CM039428">
    <property type="protein sequence ID" value="KAI4352955.1"/>
    <property type="molecule type" value="Genomic_DNA"/>
</dbReference>
<keyword evidence="2" id="KW-1185">Reference proteome</keyword>
<proteinExistence type="predicted"/>
<gene>
    <name evidence="1" type="ORF">L6164_007158</name>
</gene>
<reference evidence="1 2" key="1">
    <citation type="journal article" date="2022" name="DNA Res.">
        <title>Chromosomal-level genome assembly of the orchid tree Bauhinia variegata (Leguminosae; Cercidoideae) supports the allotetraploid origin hypothesis of Bauhinia.</title>
        <authorList>
            <person name="Zhong Y."/>
            <person name="Chen Y."/>
            <person name="Zheng D."/>
            <person name="Pang J."/>
            <person name="Liu Y."/>
            <person name="Luo S."/>
            <person name="Meng S."/>
            <person name="Qian L."/>
            <person name="Wei D."/>
            <person name="Dai S."/>
            <person name="Zhou R."/>
        </authorList>
    </citation>
    <scope>NUCLEOTIDE SEQUENCE [LARGE SCALE GENOMIC DNA]</scope>
    <source>
        <strain evidence="1">BV-YZ2020</strain>
    </source>
</reference>
<sequence>MSEEIVCQTCGDRGFPEALNYCIMCMETAEHTYCLEKLPKVLNEDIYWTCEICLSKTVDDYSLDNGILIVDISQCNGTSEGEDPCLRNQNKTTCSAHNNAAKTTQSTTYPSQTRPKRANTESPTYSTQTRSKTVRKTEATNTQPKVMTPPVLRKRRGRK</sequence>
<accession>A0ACB9Q255</accession>
<organism evidence="1 2">
    <name type="scientific">Bauhinia variegata</name>
    <name type="common">Purple orchid tree</name>
    <name type="synonym">Phanera variegata</name>
    <dbReference type="NCBI Taxonomy" id="167791"/>
    <lineage>
        <taxon>Eukaryota</taxon>
        <taxon>Viridiplantae</taxon>
        <taxon>Streptophyta</taxon>
        <taxon>Embryophyta</taxon>
        <taxon>Tracheophyta</taxon>
        <taxon>Spermatophyta</taxon>
        <taxon>Magnoliopsida</taxon>
        <taxon>eudicotyledons</taxon>
        <taxon>Gunneridae</taxon>
        <taxon>Pentapetalae</taxon>
        <taxon>rosids</taxon>
        <taxon>fabids</taxon>
        <taxon>Fabales</taxon>
        <taxon>Fabaceae</taxon>
        <taxon>Cercidoideae</taxon>
        <taxon>Cercideae</taxon>
        <taxon>Bauhiniinae</taxon>
        <taxon>Bauhinia</taxon>
    </lineage>
</organism>
<dbReference type="Proteomes" id="UP000828941">
    <property type="component" value="Chromosome 3"/>
</dbReference>
<evidence type="ECO:0000313" key="2">
    <source>
        <dbReference type="Proteomes" id="UP000828941"/>
    </source>
</evidence>
<name>A0ACB9Q255_BAUVA</name>
<evidence type="ECO:0000313" key="1">
    <source>
        <dbReference type="EMBL" id="KAI4352955.1"/>
    </source>
</evidence>